<gene>
    <name evidence="7" type="ORF">LO55_669</name>
</gene>
<comment type="subcellular location">
    <subcellularLocation>
        <location evidence="1">Membrane</location>
        <topology evidence="1">Multi-pass membrane protein</topology>
    </subcellularLocation>
</comment>
<dbReference type="RefSeq" id="WP_071360442.1">
    <property type="nucleotide sequence ID" value="NZ_JRYB01000001.1"/>
</dbReference>
<dbReference type="InterPro" id="IPR013525">
    <property type="entry name" value="ABC2_TM"/>
</dbReference>
<dbReference type="GO" id="GO:0140359">
    <property type="term" value="F:ABC-type transporter activity"/>
    <property type="evidence" value="ECO:0007669"/>
    <property type="project" value="InterPro"/>
</dbReference>
<feature type="transmembrane region" description="Helical" evidence="5">
    <location>
        <begin position="358"/>
        <end position="381"/>
    </location>
</feature>
<evidence type="ECO:0000256" key="3">
    <source>
        <dbReference type="ARBA" id="ARBA00022989"/>
    </source>
</evidence>
<dbReference type="PANTHER" id="PTHR43471">
    <property type="entry name" value="ABC TRANSPORTER PERMEASE"/>
    <property type="match status" value="1"/>
</dbReference>
<feature type="transmembrane region" description="Helical" evidence="5">
    <location>
        <begin position="21"/>
        <end position="45"/>
    </location>
</feature>
<protein>
    <submittedName>
        <fullName evidence="7">ABC-2 type transporter family protein</fullName>
    </submittedName>
</protein>
<sequence>MKSKLKVVFLKELRETLRDRRTFGFLVLAVLFYPAILGVTLHQLIDKSTKTEREGIHLTVIGGAKAPTLISQLRERSVTINESGPMTEEAIGELLHGKKVSAVLRLSDDFIDNYHSMRPARIELWFDSSTESGPQRRELEEILQAYGSNIASARLLAHGVSPATLAPIQLQRYDTGTNASRSAMVIGGLIGFLFFPAFLLNMSSAVDSTAGERERRSLEVLMAQPAHSWELVGGKWLASSVLALLGVTVVLMLGHAILRWLPLEEIGMSWNLGWGELLLVCVATMPLALLSSALYVAMAMNAKTFKEAQTTVSLVMILPLLPGFVVSFMELKTAQWMYLMPMLSNQTLIKELAKSGDIGFAPFVLTFLCSLLPALLIVAFASWRMKSEKYVLGV</sequence>
<evidence type="ECO:0000259" key="6">
    <source>
        <dbReference type="Pfam" id="PF12698"/>
    </source>
</evidence>
<comment type="caution">
    <text evidence="7">The sequence shown here is derived from an EMBL/GenBank/DDBJ whole genome shotgun (WGS) entry which is preliminary data.</text>
</comment>
<dbReference type="GO" id="GO:0016020">
    <property type="term" value="C:membrane"/>
    <property type="evidence" value="ECO:0007669"/>
    <property type="project" value="UniProtKB-SubCell"/>
</dbReference>
<evidence type="ECO:0000256" key="5">
    <source>
        <dbReference type="SAM" id="Phobius"/>
    </source>
</evidence>
<feature type="transmembrane region" description="Helical" evidence="5">
    <location>
        <begin position="312"/>
        <end position="338"/>
    </location>
</feature>
<dbReference type="AlphaFoldDB" id="A0A1S2N9K0"/>
<evidence type="ECO:0000256" key="1">
    <source>
        <dbReference type="ARBA" id="ARBA00004141"/>
    </source>
</evidence>
<keyword evidence="3 5" id="KW-1133">Transmembrane helix</keyword>
<feature type="transmembrane region" description="Helical" evidence="5">
    <location>
        <begin position="277"/>
        <end position="300"/>
    </location>
</feature>
<evidence type="ECO:0000256" key="4">
    <source>
        <dbReference type="ARBA" id="ARBA00023136"/>
    </source>
</evidence>
<dbReference type="Proteomes" id="UP000180246">
    <property type="component" value="Unassembled WGS sequence"/>
</dbReference>
<dbReference type="PANTHER" id="PTHR43471:SF3">
    <property type="entry name" value="ABC TRANSPORTER PERMEASE PROTEIN NATB"/>
    <property type="match status" value="1"/>
</dbReference>
<dbReference type="Pfam" id="PF12698">
    <property type="entry name" value="ABC2_membrane_3"/>
    <property type="match status" value="1"/>
</dbReference>
<keyword evidence="2 5" id="KW-0812">Transmembrane</keyword>
<keyword evidence="4 5" id="KW-0472">Membrane</keyword>
<dbReference type="EMBL" id="JRYB01000001">
    <property type="protein sequence ID" value="OIJ41771.1"/>
    <property type="molecule type" value="Genomic_DNA"/>
</dbReference>
<organism evidence="7 8">
    <name type="scientific">Massilia timonae</name>
    <dbReference type="NCBI Taxonomy" id="47229"/>
    <lineage>
        <taxon>Bacteria</taxon>
        <taxon>Pseudomonadati</taxon>
        <taxon>Pseudomonadota</taxon>
        <taxon>Betaproteobacteria</taxon>
        <taxon>Burkholderiales</taxon>
        <taxon>Oxalobacteraceae</taxon>
        <taxon>Telluria group</taxon>
        <taxon>Massilia</taxon>
    </lineage>
</organism>
<feature type="transmembrane region" description="Helical" evidence="5">
    <location>
        <begin position="236"/>
        <end position="257"/>
    </location>
</feature>
<feature type="domain" description="ABC-2 type transporter transmembrane" evidence="6">
    <location>
        <begin position="27"/>
        <end position="381"/>
    </location>
</feature>
<reference evidence="7 8" key="1">
    <citation type="submission" date="2014-10" db="EMBL/GenBank/DDBJ databases">
        <authorList>
            <person name="Seo M.-J."/>
            <person name="Seok Y.J."/>
            <person name="Cha I.-T."/>
        </authorList>
    </citation>
    <scope>NUCLEOTIDE SEQUENCE [LARGE SCALE GENOMIC DNA]</scope>
    <source>
        <strain evidence="7 8">NEU</strain>
    </source>
</reference>
<accession>A0A1S2N9K0</accession>
<feature type="transmembrane region" description="Helical" evidence="5">
    <location>
        <begin position="183"/>
        <end position="206"/>
    </location>
</feature>
<proteinExistence type="predicted"/>
<evidence type="ECO:0000313" key="8">
    <source>
        <dbReference type="Proteomes" id="UP000180246"/>
    </source>
</evidence>
<evidence type="ECO:0000256" key="2">
    <source>
        <dbReference type="ARBA" id="ARBA00022692"/>
    </source>
</evidence>
<evidence type="ECO:0000313" key="7">
    <source>
        <dbReference type="EMBL" id="OIJ41771.1"/>
    </source>
</evidence>
<name>A0A1S2N9K0_9BURK</name>